<dbReference type="EC" id="3.4.21.-" evidence="7"/>
<protein>
    <submittedName>
        <fullName evidence="7">Rhombosortase</fullName>
        <ecNumber evidence="7">3.4.21.-</ecNumber>
    </submittedName>
</protein>
<evidence type="ECO:0000313" key="7">
    <source>
        <dbReference type="EMBL" id="RWU13038.1"/>
    </source>
</evidence>
<keyword evidence="3 5" id="KW-1133">Transmembrane helix</keyword>
<dbReference type="InterPro" id="IPR022764">
    <property type="entry name" value="Peptidase_S54_rhomboid_dom"/>
</dbReference>
<dbReference type="PANTHER" id="PTHR43066">
    <property type="entry name" value="RHOMBOID-RELATED PROTEIN"/>
    <property type="match status" value="1"/>
</dbReference>
<dbReference type="Pfam" id="PF01694">
    <property type="entry name" value="Rhomboid"/>
    <property type="match status" value="1"/>
</dbReference>
<keyword evidence="2 5" id="KW-0812">Transmembrane</keyword>
<feature type="transmembrane region" description="Helical" evidence="5">
    <location>
        <begin position="105"/>
        <end position="122"/>
    </location>
</feature>
<dbReference type="RefSeq" id="WP_128351365.1">
    <property type="nucleotide sequence ID" value="NZ_RSFE01000001.1"/>
</dbReference>
<feature type="transmembrane region" description="Helical" evidence="5">
    <location>
        <begin position="6"/>
        <end position="23"/>
    </location>
</feature>
<dbReference type="EMBL" id="RSFE01000001">
    <property type="protein sequence ID" value="RWU13038.1"/>
    <property type="molecule type" value="Genomic_DNA"/>
</dbReference>
<keyword evidence="8" id="KW-1185">Reference proteome</keyword>
<comment type="caution">
    <text evidence="7">The sequence shown here is derived from an EMBL/GenBank/DDBJ whole genome shotgun (WGS) entry which is preliminary data.</text>
</comment>
<dbReference type="Proteomes" id="UP000288789">
    <property type="component" value="Unassembled WGS sequence"/>
</dbReference>
<dbReference type="InterPro" id="IPR035952">
    <property type="entry name" value="Rhomboid-like_sf"/>
</dbReference>
<proteinExistence type="predicted"/>
<evidence type="ECO:0000256" key="5">
    <source>
        <dbReference type="SAM" id="Phobius"/>
    </source>
</evidence>
<reference evidence="7 8" key="1">
    <citation type="submission" date="2018-12" db="EMBL/GenBank/DDBJ databases">
        <authorList>
            <person name="Li A."/>
            <person name="Zhang M."/>
            <person name="Zhu H."/>
        </authorList>
    </citation>
    <scope>NUCLEOTIDE SEQUENCE [LARGE SCALE GENOMIC DNA]</scope>
    <source>
        <strain evidence="7 8">R04H25</strain>
    </source>
</reference>
<dbReference type="SUPFAM" id="SSF144091">
    <property type="entry name" value="Rhomboid-like"/>
    <property type="match status" value="1"/>
</dbReference>
<evidence type="ECO:0000256" key="2">
    <source>
        <dbReference type="ARBA" id="ARBA00022692"/>
    </source>
</evidence>
<dbReference type="InterPro" id="IPR023826">
    <property type="entry name" value="Rhom-like_SP_proteobac"/>
</dbReference>
<evidence type="ECO:0000259" key="6">
    <source>
        <dbReference type="Pfam" id="PF01694"/>
    </source>
</evidence>
<accession>A0A443Z7Y2</accession>
<feature type="transmembrane region" description="Helical" evidence="5">
    <location>
        <begin position="82"/>
        <end position="99"/>
    </location>
</feature>
<keyword evidence="7" id="KW-0378">Hydrolase</keyword>
<organism evidence="7 8">
    <name type="scientific">Pseudidiomarina gelatinasegens</name>
    <dbReference type="NCBI Taxonomy" id="2487740"/>
    <lineage>
        <taxon>Bacteria</taxon>
        <taxon>Pseudomonadati</taxon>
        <taxon>Pseudomonadota</taxon>
        <taxon>Gammaproteobacteria</taxon>
        <taxon>Alteromonadales</taxon>
        <taxon>Idiomarinaceae</taxon>
        <taxon>Pseudidiomarina</taxon>
    </lineage>
</organism>
<dbReference type="OrthoDB" id="196054at2"/>
<dbReference type="GO" id="GO:0016020">
    <property type="term" value="C:membrane"/>
    <property type="evidence" value="ECO:0007669"/>
    <property type="project" value="UniProtKB-SubCell"/>
</dbReference>
<evidence type="ECO:0000256" key="4">
    <source>
        <dbReference type="ARBA" id="ARBA00023136"/>
    </source>
</evidence>
<dbReference type="AlphaFoldDB" id="A0A443Z7Y2"/>
<name>A0A443Z7Y2_9GAMM</name>
<evidence type="ECO:0000256" key="3">
    <source>
        <dbReference type="ARBA" id="ARBA00022989"/>
    </source>
</evidence>
<gene>
    <name evidence="7" type="primary">rrtA</name>
    <name evidence="7" type="ORF">EGC76_02135</name>
</gene>
<evidence type="ECO:0000256" key="1">
    <source>
        <dbReference type="ARBA" id="ARBA00004141"/>
    </source>
</evidence>
<dbReference type="Gene3D" id="1.20.1540.10">
    <property type="entry name" value="Rhomboid-like"/>
    <property type="match status" value="1"/>
</dbReference>
<feature type="transmembrane region" description="Helical" evidence="5">
    <location>
        <begin position="129"/>
        <end position="145"/>
    </location>
</feature>
<sequence length="182" mass="20360">MPKQSVLPPLVISALLLCFYYLLMPWHDALLMRYPRVIDGAWWQIITGQLMHHDQPHLWFNVIGVWIGWLLFPEQLKHTKHWWVTLPILLASSAGQLLGAPSYEVYAGFSGTLYGLFAYAAFKDALAKQWIGMVVLAALVLKIIFDLDQPATGDAVAVFAHIGGALCGIILVFLSRFSVPKT</sequence>
<feature type="transmembrane region" description="Helical" evidence="5">
    <location>
        <begin position="157"/>
        <end position="179"/>
    </location>
</feature>
<dbReference type="GO" id="GO:0004252">
    <property type="term" value="F:serine-type endopeptidase activity"/>
    <property type="evidence" value="ECO:0007669"/>
    <property type="project" value="InterPro"/>
</dbReference>
<evidence type="ECO:0000313" key="8">
    <source>
        <dbReference type="Proteomes" id="UP000288789"/>
    </source>
</evidence>
<dbReference type="NCBIfam" id="TIGR03902">
    <property type="entry name" value="rhom_GG_sort"/>
    <property type="match status" value="1"/>
</dbReference>
<comment type="subcellular location">
    <subcellularLocation>
        <location evidence="1">Membrane</location>
        <topology evidence="1">Multi-pass membrane protein</topology>
    </subcellularLocation>
</comment>
<feature type="domain" description="Peptidase S54 rhomboid" evidence="6">
    <location>
        <begin position="40"/>
        <end position="174"/>
    </location>
</feature>
<dbReference type="PANTHER" id="PTHR43066:SF11">
    <property type="entry name" value="PEPTIDASE S54 RHOMBOID DOMAIN-CONTAINING PROTEIN"/>
    <property type="match status" value="1"/>
</dbReference>
<keyword evidence="4 5" id="KW-0472">Membrane</keyword>